<accession>A0A9D2CYY0</accession>
<organism evidence="1 2">
    <name type="scientific">Candidatus Borkfalkia avistercoris</name>
    <dbReference type="NCBI Taxonomy" id="2838504"/>
    <lineage>
        <taxon>Bacteria</taxon>
        <taxon>Bacillati</taxon>
        <taxon>Bacillota</taxon>
        <taxon>Clostridia</taxon>
        <taxon>Christensenellales</taxon>
        <taxon>Christensenellaceae</taxon>
        <taxon>Candidatus Borkfalkia</taxon>
    </lineage>
</organism>
<name>A0A9D2CYY0_9FIRM</name>
<reference evidence="1" key="1">
    <citation type="journal article" date="2021" name="PeerJ">
        <title>Extensive microbial diversity within the chicken gut microbiome revealed by metagenomics and culture.</title>
        <authorList>
            <person name="Gilroy R."/>
            <person name="Ravi A."/>
            <person name="Getino M."/>
            <person name="Pursley I."/>
            <person name="Horton D.L."/>
            <person name="Alikhan N.F."/>
            <person name="Baker D."/>
            <person name="Gharbi K."/>
            <person name="Hall N."/>
            <person name="Watson M."/>
            <person name="Adriaenssens E.M."/>
            <person name="Foster-Nyarko E."/>
            <person name="Jarju S."/>
            <person name="Secka A."/>
            <person name="Antonio M."/>
            <person name="Oren A."/>
            <person name="Chaudhuri R.R."/>
            <person name="La Ragione R."/>
            <person name="Hildebrand F."/>
            <person name="Pallen M.J."/>
        </authorList>
    </citation>
    <scope>NUCLEOTIDE SEQUENCE</scope>
    <source>
        <strain evidence="1">CHK187-5294</strain>
    </source>
</reference>
<comment type="caution">
    <text evidence="1">The sequence shown here is derived from an EMBL/GenBank/DDBJ whole genome shotgun (WGS) entry which is preliminary data.</text>
</comment>
<dbReference type="Proteomes" id="UP000824132">
    <property type="component" value="Unassembled WGS sequence"/>
</dbReference>
<reference evidence="1" key="2">
    <citation type="submission" date="2021-04" db="EMBL/GenBank/DDBJ databases">
        <authorList>
            <person name="Gilroy R."/>
        </authorList>
    </citation>
    <scope>NUCLEOTIDE SEQUENCE</scope>
    <source>
        <strain evidence="1">CHK187-5294</strain>
    </source>
</reference>
<sequence length="136" mass="15365">MQQQLHFLKSYLTVRFDFVLPFLQTDLPAAAPIALDFIRSYPFAILFEAFPLTTDNFDRTVRQLGKDSVSAFPSFGQKVVIQLSCNTLLSYLRYRQIIPSQFSTSAYPSCLTGPSQGVRDVSEKATIISLARLSRF</sequence>
<evidence type="ECO:0000313" key="1">
    <source>
        <dbReference type="EMBL" id="HIZ03384.1"/>
    </source>
</evidence>
<proteinExistence type="predicted"/>
<dbReference type="EMBL" id="DXCL01000023">
    <property type="protein sequence ID" value="HIZ03384.1"/>
    <property type="molecule type" value="Genomic_DNA"/>
</dbReference>
<gene>
    <name evidence="1" type="ORF">H9727_03775</name>
</gene>
<protein>
    <submittedName>
        <fullName evidence="1">Uncharacterized protein</fullName>
    </submittedName>
</protein>
<evidence type="ECO:0000313" key="2">
    <source>
        <dbReference type="Proteomes" id="UP000824132"/>
    </source>
</evidence>
<dbReference type="AlphaFoldDB" id="A0A9D2CYY0"/>